<dbReference type="InterPro" id="IPR053162">
    <property type="entry name" value="DnaD"/>
</dbReference>
<dbReference type="SUPFAM" id="SSF158499">
    <property type="entry name" value="DnaD domain-like"/>
    <property type="match status" value="1"/>
</dbReference>
<dbReference type="OrthoDB" id="3199595at2"/>
<feature type="region of interest" description="Disordered" evidence="2">
    <location>
        <begin position="143"/>
        <end position="202"/>
    </location>
</feature>
<feature type="domain" description="DnaB/C C-terminal" evidence="3">
    <location>
        <begin position="200"/>
        <end position="269"/>
    </location>
</feature>
<gene>
    <name evidence="4" type="ORF">E0Y62_07580</name>
</gene>
<dbReference type="AlphaFoldDB" id="A0A4R1B4P8"/>
<protein>
    <submittedName>
        <fullName evidence="4">DnaD domain protein</fullName>
    </submittedName>
</protein>
<evidence type="ECO:0000256" key="2">
    <source>
        <dbReference type="SAM" id="MobiDB-lite"/>
    </source>
</evidence>
<dbReference type="Gene3D" id="1.10.10.630">
    <property type="entry name" value="DnaD domain-like"/>
    <property type="match status" value="1"/>
</dbReference>
<evidence type="ECO:0000313" key="4">
    <source>
        <dbReference type="EMBL" id="TCJ05067.1"/>
    </source>
</evidence>
<comment type="caution">
    <text evidence="4">The sequence shown here is derived from an EMBL/GenBank/DDBJ whole genome shotgun (WGS) entry which is preliminary data.</text>
</comment>
<name>A0A4R1B4P8_9BACI</name>
<accession>A0A4R1B4P8</accession>
<dbReference type="Proteomes" id="UP000293846">
    <property type="component" value="Unassembled WGS sequence"/>
</dbReference>
<evidence type="ECO:0000313" key="5">
    <source>
        <dbReference type="Proteomes" id="UP000293846"/>
    </source>
</evidence>
<comment type="similarity">
    <text evidence="1">Belongs to the DnaB/DnaD family.</text>
</comment>
<dbReference type="PANTHER" id="PTHR37293">
    <property type="entry name" value="PHAGE REPLICATION PROTEIN-RELATED"/>
    <property type="match status" value="1"/>
</dbReference>
<dbReference type="RefSeq" id="WP_131236547.1">
    <property type="nucleotide sequence ID" value="NZ_SJTH01000006.1"/>
</dbReference>
<proteinExistence type="inferred from homology"/>
<dbReference type="InterPro" id="IPR006343">
    <property type="entry name" value="DnaB/C_C"/>
</dbReference>
<evidence type="ECO:0000256" key="1">
    <source>
        <dbReference type="ARBA" id="ARBA00093462"/>
    </source>
</evidence>
<reference evidence="4 5" key="1">
    <citation type="submission" date="2019-03" db="EMBL/GenBank/DDBJ databases">
        <authorList>
            <person name="Jensen L."/>
            <person name="Storgaard J."/>
            <person name="Sulaj E."/>
            <person name="Schramm A."/>
            <person name="Marshall I.P.G."/>
        </authorList>
    </citation>
    <scope>NUCLEOTIDE SEQUENCE [LARGE SCALE GENOMIC DNA]</scope>
    <source>
        <strain evidence="4 5">2017H2G3</strain>
    </source>
</reference>
<dbReference type="PANTHER" id="PTHR37293:SF5">
    <property type="entry name" value="DNA REPLICATION PROTEIN"/>
    <property type="match status" value="1"/>
</dbReference>
<dbReference type="EMBL" id="SJTH01000006">
    <property type="protein sequence ID" value="TCJ05067.1"/>
    <property type="molecule type" value="Genomic_DNA"/>
</dbReference>
<evidence type="ECO:0000259" key="3">
    <source>
        <dbReference type="Pfam" id="PF07261"/>
    </source>
</evidence>
<organism evidence="4 5">
    <name type="scientific">Cytobacillus praedii</name>
    <dbReference type="NCBI Taxonomy" id="1742358"/>
    <lineage>
        <taxon>Bacteria</taxon>
        <taxon>Bacillati</taxon>
        <taxon>Bacillota</taxon>
        <taxon>Bacilli</taxon>
        <taxon>Bacillales</taxon>
        <taxon>Bacillaceae</taxon>
        <taxon>Cytobacillus</taxon>
    </lineage>
</organism>
<dbReference type="InterPro" id="IPR034829">
    <property type="entry name" value="DnaD-like_sf"/>
</dbReference>
<dbReference type="NCBIfam" id="TIGR01446">
    <property type="entry name" value="DnaD_dom"/>
    <property type="match status" value="1"/>
</dbReference>
<dbReference type="Pfam" id="PF07261">
    <property type="entry name" value="DnaB_2"/>
    <property type="match status" value="1"/>
</dbReference>
<sequence length="343" mass="40309">MAKFRMIHTEFWDDPRVVEEMTPEDKFFFLYLLTNKNTTQIGIYQITKKQMAFDMGYSIESINSLLERFINHHKIITYNSETREIAIKNWGKYNFNRGGKPVLDCVSSELKNVKDISLIPFVGAHVKKGEIKRIYDSYTIRERNEEDEQQETDKRSDMLLNQPFDDTSATRGQEEEKEKEKEEEKEKQQEEQKNNSENPFRFFEDNGFGTIGGYIAQKISKWCDDLSEELVLEAMKIAVERGAKNWSYVEKILINWAEKKIQSINQAKALTLAYKEKQAKQGNFRRSFATRTEMLPDWFDEQEDKQQPISPKDNTIEVERKRAELEETLKKLREGSSTDGDSL</sequence>
<feature type="compositionally biased region" description="Basic and acidic residues" evidence="2">
    <location>
        <begin position="172"/>
        <end position="194"/>
    </location>
</feature>
<keyword evidence="5" id="KW-1185">Reference proteome</keyword>